<gene>
    <name evidence="3" type="ORF">Pyn_28961</name>
</gene>
<evidence type="ECO:0000313" key="4">
    <source>
        <dbReference type="Proteomes" id="UP000250321"/>
    </source>
</evidence>
<evidence type="ECO:0000313" key="3">
    <source>
        <dbReference type="EMBL" id="PQQ15568.1"/>
    </source>
</evidence>
<comment type="caution">
    <text evidence="3">The sequence shown here is derived from an EMBL/GenBank/DDBJ whole genome shotgun (WGS) entry which is preliminary data.</text>
</comment>
<dbReference type="Gene3D" id="1.10.238.10">
    <property type="entry name" value="EF-hand"/>
    <property type="match status" value="1"/>
</dbReference>
<dbReference type="InterPro" id="IPR002048">
    <property type="entry name" value="EF_hand_dom"/>
</dbReference>
<proteinExistence type="predicted"/>
<dbReference type="CDD" id="cd00051">
    <property type="entry name" value="EFh"/>
    <property type="match status" value="1"/>
</dbReference>
<dbReference type="OrthoDB" id="26525at2759"/>
<dbReference type="InterPro" id="IPR011992">
    <property type="entry name" value="EF-hand-dom_pair"/>
</dbReference>
<dbReference type="SUPFAM" id="SSF47473">
    <property type="entry name" value="EF-hand"/>
    <property type="match status" value="1"/>
</dbReference>
<dbReference type="InterPro" id="IPR018247">
    <property type="entry name" value="EF_Hand_1_Ca_BS"/>
</dbReference>
<reference evidence="3 4" key="1">
    <citation type="submission" date="2018-02" db="EMBL/GenBank/DDBJ databases">
        <title>Draft genome of wild Prunus yedoensis var. nudiflora.</title>
        <authorList>
            <person name="Baek S."/>
            <person name="Kim J.-H."/>
            <person name="Choi K."/>
            <person name="Kim G.-B."/>
            <person name="Cho A."/>
            <person name="Jang H."/>
            <person name="Shin C.-H."/>
            <person name="Yu H.-J."/>
            <person name="Mun J.-H."/>
        </authorList>
    </citation>
    <scope>NUCLEOTIDE SEQUENCE [LARGE SCALE GENOMIC DNA]</scope>
    <source>
        <strain evidence="4">cv. Jeju island</strain>
        <tissue evidence="3">Leaf</tissue>
    </source>
</reference>
<dbReference type="Proteomes" id="UP000250321">
    <property type="component" value="Unassembled WGS sequence"/>
</dbReference>
<dbReference type="EMBL" id="PJQY01000227">
    <property type="protein sequence ID" value="PQQ15568.1"/>
    <property type="molecule type" value="Genomic_DNA"/>
</dbReference>
<evidence type="ECO:0000259" key="2">
    <source>
        <dbReference type="PROSITE" id="PS50222"/>
    </source>
</evidence>
<dbReference type="STRING" id="2094558.A0A314ZE95"/>
<organism evidence="3 4">
    <name type="scientific">Prunus yedoensis var. nudiflora</name>
    <dbReference type="NCBI Taxonomy" id="2094558"/>
    <lineage>
        <taxon>Eukaryota</taxon>
        <taxon>Viridiplantae</taxon>
        <taxon>Streptophyta</taxon>
        <taxon>Embryophyta</taxon>
        <taxon>Tracheophyta</taxon>
        <taxon>Spermatophyta</taxon>
        <taxon>Magnoliopsida</taxon>
        <taxon>eudicotyledons</taxon>
        <taxon>Gunneridae</taxon>
        <taxon>Pentapetalae</taxon>
        <taxon>rosids</taxon>
        <taxon>fabids</taxon>
        <taxon>Rosales</taxon>
        <taxon>Rosaceae</taxon>
        <taxon>Amygdaloideae</taxon>
        <taxon>Amygdaleae</taxon>
        <taxon>Prunus</taxon>
    </lineage>
</organism>
<dbReference type="PROSITE" id="PS00018">
    <property type="entry name" value="EF_HAND_1"/>
    <property type="match status" value="1"/>
</dbReference>
<feature type="domain" description="EF-hand" evidence="2">
    <location>
        <begin position="22"/>
        <end position="57"/>
    </location>
</feature>
<dbReference type="Pfam" id="PF13499">
    <property type="entry name" value="EF-hand_7"/>
    <property type="match status" value="1"/>
</dbReference>
<sequence>MVYQCPYVPVTRNKPAVGSVPYTEEQIRNVFKRHDKNGDGQLSKDELEAAFDELGSKWPAVRSWFAQRCADDDGDGFVSIEKELSKLVKYVLKLNYTLP</sequence>
<keyword evidence="4" id="KW-1185">Reference proteome</keyword>
<dbReference type="SMART" id="SM00054">
    <property type="entry name" value="EFh"/>
    <property type="match status" value="1"/>
</dbReference>
<dbReference type="PROSITE" id="PS50222">
    <property type="entry name" value="EF_HAND_2"/>
    <property type="match status" value="1"/>
</dbReference>
<name>A0A314ZE95_PRUYE</name>
<protein>
    <recommendedName>
        <fullName evidence="2">EF-hand domain-containing protein</fullName>
    </recommendedName>
</protein>
<accession>A0A314ZE95</accession>
<keyword evidence="1" id="KW-0106">Calcium</keyword>
<evidence type="ECO:0000256" key="1">
    <source>
        <dbReference type="ARBA" id="ARBA00022837"/>
    </source>
</evidence>
<dbReference type="GO" id="GO:0005509">
    <property type="term" value="F:calcium ion binding"/>
    <property type="evidence" value="ECO:0007669"/>
    <property type="project" value="InterPro"/>
</dbReference>
<dbReference type="AlphaFoldDB" id="A0A314ZE95"/>